<feature type="domain" description="Macro" evidence="1">
    <location>
        <begin position="1"/>
        <end position="176"/>
    </location>
</feature>
<dbReference type="Gene3D" id="3.40.220.10">
    <property type="entry name" value="Leucine Aminopeptidase, subunit E, domain 1"/>
    <property type="match status" value="1"/>
</dbReference>
<dbReference type="SMART" id="SM00506">
    <property type="entry name" value="A1pp"/>
    <property type="match status" value="1"/>
</dbReference>
<dbReference type="SUPFAM" id="SSF52949">
    <property type="entry name" value="Macro domain-like"/>
    <property type="match status" value="1"/>
</dbReference>
<evidence type="ECO:0000259" key="1">
    <source>
        <dbReference type="PROSITE" id="PS51154"/>
    </source>
</evidence>
<gene>
    <name evidence="2" type="ORF">GCM10007170_30470</name>
</gene>
<evidence type="ECO:0000313" key="3">
    <source>
        <dbReference type="Proteomes" id="UP000643279"/>
    </source>
</evidence>
<reference evidence="3" key="1">
    <citation type="journal article" date="2019" name="Int. J. Syst. Evol. Microbiol.">
        <title>The Global Catalogue of Microorganisms (GCM) 10K type strain sequencing project: providing services to taxonomists for standard genome sequencing and annotation.</title>
        <authorList>
            <consortium name="The Broad Institute Genomics Platform"/>
            <consortium name="The Broad Institute Genome Sequencing Center for Infectious Disease"/>
            <person name="Wu L."/>
            <person name="Ma J."/>
        </authorList>
    </citation>
    <scope>NUCLEOTIDE SEQUENCE [LARGE SCALE GENOMIC DNA]</scope>
    <source>
        <strain evidence="3">CGMCC 1.12778</strain>
    </source>
</reference>
<organism evidence="2 3">
    <name type="scientific">Arthrobacter liuii</name>
    <dbReference type="NCBI Taxonomy" id="1476996"/>
    <lineage>
        <taxon>Bacteria</taxon>
        <taxon>Bacillati</taxon>
        <taxon>Actinomycetota</taxon>
        <taxon>Actinomycetes</taxon>
        <taxon>Micrococcales</taxon>
        <taxon>Micrococcaceae</taxon>
        <taxon>Arthrobacter</taxon>
    </lineage>
</organism>
<dbReference type="Pfam" id="PF01661">
    <property type="entry name" value="Macro"/>
    <property type="match status" value="1"/>
</dbReference>
<evidence type="ECO:0000313" key="2">
    <source>
        <dbReference type="EMBL" id="GGH98284.1"/>
    </source>
</evidence>
<dbReference type="RefSeq" id="WP_188572424.1">
    <property type="nucleotide sequence ID" value="NZ_BMFW01000016.1"/>
</dbReference>
<sequence length="176" mass="18003">MRISVLQGDITRRRVDVVVNAANSSLLGGGGVDGALHRAAGPELLAACRELRATGLPHGLQTGAAVATPAFGLPARWVIHTVGPNRHAGQTNRALLVSCFSESLRLADTLDAGALAFPAVGAGAYGWGAAAVAQAALDAVEGFRASHPASGLELVEFVLHTAEVEAVFKDVLGPLR</sequence>
<dbReference type="Proteomes" id="UP000643279">
    <property type="component" value="Unassembled WGS sequence"/>
</dbReference>
<comment type="caution">
    <text evidence="2">The sequence shown here is derived from an EMBL/GenBank/DDBJ whole genome shotgun (WGS) entry which is preliminary data.</text>
</comment>
<dbReference type="InterPro" id="IPR002589">
    <property type="entry name" value="Macro_dom"/>
</dbReference>
<protein>
    <submittedName>
        <fullName evidence="2">O-acetyl-ADP-ribose deacetylase</fullName>
    </submittedName>
</protein>
<keyword evidence="3" id="KW-1185">Reference proteome</keyword>
<dbReference type="NCBIfam" id="NF001664">
    <property type="entry name" value="PRK00431.1-6"/>
    <property type="match status" value="1"/>
</dbReference>
<proteinExistence type="predicted"/>
<name>A0ABQ2AY41_9MICC</name>
<dbReference type="PROSITE" id="PS51154">
    <property type="entry name" value="MACRO"/>
    <property type="match status" value="1"/>
</dbReference>
<dbReference type="PANTHER" id="PTHR11106:SF27">
    <property type="entry name" value="MACRO DOMAIN-CONTAINING PROTEIN"/>
    <property type="match status" value="1"/>
</dbReference>
<dbReference type="EMBL" id="BMFW01000016">
    <property type="protein sequence ID" value="GGH98284.1"/>
    <property type="molecule type" value="Genomic_DNA"/>
</dbReference>
<dbReference type="InterPro" id="IPR043472">
    <property type="entry name" value="Macro_dom-like"/>
</dbReference>
<accession>A0ABQ2AY41</accession>
<dbReference type="PANTHER" id="PTHR11106">
    <property type="entry name" value="GANGLIOSIDE INDUCED DIFFERENTIATION ASSOCIATED PROTEIN 2-RELATED"/>
    <property type="match status" value="1"/>
</dbReference>